<sequence>MRRVTSLASPRCLETVRRHRTSSAFMQLWLEGRCQSSRCSDQKAHQRTRFQPYRMYANKPWCLPRTRIQHYHKWDANWPQRFPTSSLFFFLRQRTVSSRNTALYSLRDRIMYRRLYTLAARVIQEK</sequence>
<organism evidence="1 2">
    <name type="scientific">Pleurodeles waltl</name>
    <name type="common">Iberian ribbed newt</name>
    <dbReference type="NCBI Taxonomy" id="8319"/>
    <lineage>
        <taxon>Eukaryota</taxon>
        <taxon>Metazoa</taxon>
        <taxon>Chordata</taxon>
        <taxon>Craniata</taxon>
        <taxon>Vertebrata</taxon>
        <taxon>Euteleostomi</taxon>
        <taxon>Amphibia</taxon>
        <taxon>Batrachia</taxon>
        <taxon>Caudata</taxon>
        <taxon>Salamandroidea</taxon>
        <taxon>Salamandridae</taxon>
        <taxon>Pleurodelinae</taxon>
        <taxon>Pleurodeles</taxon>
    </lineage>
</organism>
<dbReference type="EMBL" id="JANPWB010000013">
    <property type="protein sequence ID" value="KAJ1107241.1"/>
    <property type="molecule type" value="Genomic_DNA"/>
</dbReference>
<dbReference type="AlphaFoldDB" id="A0AAV7MU17"/>
<gene>
    <name evidence="1" type="ORF">NDU88_004634</name>
</gene>
<reference evidence="1" key="1">
    <citation type="journal article" date="2022" name="bioRxiv">
        <title>Sequencing and chromosome-scale assembly of the giantPleurodeles waltlgenome.</title>
        <authorList>
            <person name="Brown T."/>
            <person name="Elewa A."/>
            <person name="Iarovenko S."/>
            <person name="Subramanian E."/>
            <person name="Araus A.J."/>
            <person name="Petzold A."/>
            <person name="Susuki M."/>
            <person name="Suzuki K.-i.T."/>
            <person name="Hayashi T."/>
            <person name="Toyoda A."/>
            <person name="Oliveira C."/>
            <person name="Osipova E."/>
            <person name="Leigh N.D."/>
            <person name="Simon A."/>
            <person name="Yun M.H."/>
        </authorList>
    </citation>
    <scope>NUCLEOTIDE SEQUENCE</scope>
    <source>
        <strain evidence="1">20211129_DDA</strain>
        <tissue evidence="1">Liver</tissue>
    </source>
</reference>
<dbReference type="Proteomes" id="UP001066276">
    <property type="component" value="Chromosome 9"/>
</dbReference>
<evidence type="ECO:0000313" key="1">
    <source>
        <dbReference type="EMBL" id="KAJ1107241.1"/>
    </source>
</evidence>
<keyword evidence="2" id="KW-1185">Reference proteome</keyword>
<name>A0AAV7MU17_PLEWA</name>
<protein>
    <submittedName>
        <fullName evidence="1">Uncharacterized protein</fullName>
    </submittedName>
</protein>
<proteinExistence type="predicted"/>
<accession>A0AAV7MU17</accession>
<comment type="caution">
    <text evidence="1">The sequence shown here is derived from an EMBL/GenBank/DDBJ whole genome shotgun (WGS) entry which is preliminary data.</text>
</comment>
<evidence type="ECO:0000313" key="2">
    <source>
        <dbReference type="Proteomes" id="UP001066276"/>
    </source>
</evidence>